<keyword evidence="2" id="KW-1185">Reference proteome</keyword>
<evidence type="ECO:0000313" key="1">
    <source>
        <dbReference type="EMBL" id="KAH0853392.1"/>
    </source>
</evidence>
<proteinExistence type="predicted"/>
<protein>
    <submittedName>
        <fullName evidence="1">Uncharacterized protein</fullName>
    </submittedName>
</protein>
<dbReference type="EMBL" id="JAGKQM010000781">
    <property type="protein sequence ID" value="KAH0853392.1"/>
    <property type="molecule type" value="Genomic_DNA"/>
</dbReference>
<accession>A0ABQ7XDV1</accession>
<sequence length="84" mass="9971">MISSRRLLPVGETRLFQILLVWFPATRYHMLTTIAEDDIPNISHEFGTKVMGYCKYSPTQQHHELRVGRKRGWQSLIMGFFMHY</sequence>
<reference evidence="1 2" key="1">
    <citation type="submission" date="2021-05" db="EMBL/GenBank/DDBJ databases">
        <title>Genome Assembly of Synthetic Allotetraploid Brassica napus Reveals Homoeologous Exchanges between Subgenomes.</title>
        <authorList>
            <person name="Davis J.T."/>
        </authorList>
    </citation>
    <scope>NUCLEOTIDE SEQUENCE [LARGE SCALE GENOMIC DNA]</scope>
    <source>
        <strain evidence="2">cv. Da-Ae</strain>
        <tissue evidence="1">Seedling</tissue>
    </source>
</reference>
<name>A0ABQ7XDV1_BRANA</name>
<organism evidence="1 2">
    <name type="scientific">Brassica napus</name>
    <name type="common">Rape</name>
    <dbReference type="NCBI Taxonomy" id="3708"/>
    <lineage>
        <taxon>Eukaryota</taxon>
        <taxon>Viridiplantae</taxon>
        <taxon>Streptophyta</taxon>
        <taxon>Embryophyta</taxon>
        <taxon>Tracheophyta</taxon>
        <taxon>Spermatophyta</taxon>
        <taxon>Magnoliopsida</taxon>
        <taxon>eudicotyledons</taxon>
        <taxon>Gunneridae</taxon>
        <taxon>Pentapetalae</taxon>
        <taxon>rosids</taxon>
        <taxon>malvids</taxon>
        <taxon>Brassicales</taxon>
        <taxon>Brassicaceae</taxon>
        <taxon>Brassiceae</taxon>
        <taxon>Brassica</taxon>
    </lineage>
</organism>
<comment type="caution">
    <text evidence="1">The sequence shown here is derived from an EMBL/GenBank/DDBJ whole genome shotgun (WGS) entry which is preliminary data.</text>
</comment>
<evidence type="ECO:0000313" key="2">
    <source>
        <dbReference type="Proteomes" id="UP000824890"/>
    </source>
</evidence>
<gene>
    <name evidence="1" type="ORF">HID58_093167</name>
</gene>
<dbReference type="Proteomes" id="UP000824890">
    <property type="component" value="Unassembled WGS sequence"/>
</dbReference>